<evidence type="ECO:0008006" key="4">
    <source>
        <dbReference type="Google" id="ProtNLM"/>
    </source>
</evidence>
<evidence type="ECO:0000259" key="1">
    <source>
        <dbReference type="Pfam" id="PF26298"/>
    </source>
</evidence>
<evidence type="ECO:0000313" key="3">
    <source>
        <dbReference type="EnsemblMetazoa" id="Aqu2.1.23915_001"/>
    </source>
</evidence>
<dbReference type="eggNOG" id="ENOG502S7X7">
    <property type="taxonomic scope" value="Eukaryota"/>
</dbReference>
<feature type="domain" description="MurL N-terminal" evidence="2">
    <location>
        <begin position="245"/>
        <end position="305"/>
    </location>
</feature>
<name>A0A1X7U812_AMPQE</name>
<dbReference type="EnsemblMetazoa" id="Aqu2.1.23915_001">
    <property type="protein sequence ID" value="Aqu2.1.23915_001"/>
    <property type="gene ID" value="Aqu2.1.23915"/>
</dbReference>
<dbReference type="STRING" id="400682.A0A1X7U812"/>
<dbReference type="InParanoid" id="A0A1X7U812"/>
<dbReference type="InterPro" id="IPR058741">
    <property type="entry name" value="MurL_C"/>
</dbReference>
<protein>
    <recommendedName>
        <fullName evidence="4">UDP-N-acetyl-alpha-D-muramoyl-L-alanyl-L-glutamate epimerase</fullName>
    </recommendedName>
</protein>
<reference evidence="3" key="1">
    <citation type="submission" date="2017-05" db="UniProtKB">
        <authorList>
            <consortium name="EnsemblMetazoa"/>
        </authorList>
    </citation>
    <scope>IDENTIFICATION</scope>
</reference>
<proteinExistence type="predicted"/>
<evidence type="ECO:0000259" key="2">
    <source>
        <dbReference type="Pfam" id="PF26299"/>
    </source>
</evidence>
<dbReference type="AlphaFoldDB" id="A0A1X7U812"/>
<dbReference type="InterPro" id="IPR058740">
    <property type="entry name" value="MurL_N"/>
</dbReference>
<dbReference type="Pfam" id="PF26299">
    <property type="entry name" value="MurL_N"/>
    <property type="match status" value="1"/>
</dbReference>
<accession>A0A1X7U812</accession>
<sequence>MEDAFTDKTLKLELISHSGSQLYMLYRFSGGVCFSTTVWYPFQLEDLGAMYGVSFMEEVYLHCALFEMNKLCTLAPSLKYIDLGSFSKYFSKKLEDLWRELAIKSFGEWRFVNILPNWKGPEFCKLDSDVTTTSRNLVSIKEGPVQCLAFNGGGKDSLASMKLLEDIGEPFHSISYAHSIYGQTEKQHDLTDSLVNHTASKKHHRLTILDSFLSSPLPAVIPNAEVKSVISAETFSTLFESFPIALKYGYTKFCLAHERSANRGNLVWDVNGEEINHQWLKSYECETLLASYITENLISNLSYFSSLMPIHDSLIFYYLSSHTSAATVTHSCNFSKPWCLRCPKCCYVWLGFSAYLPQAVVHDTFGDENLFDVEENQIFFFQMLGLGSQTPFECVGEIDEICLAFALCHLKGFKGKAITTFEDKVAAKFSAKKSDVISKYYKVYTNEIGIPKTLADRMLLKLAEVSERCQQDVLKRLKTL</sequence>
<feature type="domain" description="MurL C-terminal" evidence="1">
    <location>
        <begin position="335"/>
        <end position="409"/>
    </location>
</feature>
<organism evidence="3">
    <name type="scientific">Amphimedon queenslandica</name>
    <name type="common">Sponge</name>
    <dbReference type="NCBI Taxonomy" id="400682"/>
    <lineage>
        <taxon>Eukaryota</taxon>
        <taxon>Metazoa</taxon>
        <taxon>Porifera</taxon>
        <taxon>Demospongiae</taxon>
        <taxon>Heteroscleromorpha</taxon>
        <taxon>Haplosclerida</taxon>
        <taxon>Niphatidae</taxon>
        <taxon>Amphimedon</taxon>
    </lineage>
</organism>
<dbReference type="Pfam" id="PF26298">
    <property type="entry name" value="MurL_epimerase_C"/>
    <property type="match status" value="1"/>
</dbReference>